<dbReference type="InterPro" id="IPR001796">
    <property type="entry name" value="DHFR_dom"/>
</dbReference>
<gene>
    <name evidence="11" type="ORF">QEH59_13845</name>
</gene>
<sequence length="153" mass="17707">MNTYKAIAAMSENRVIGNSGDIPWHLPADFKWFKQTTIGGILIMGRKTYESIGRPLPGRDTYVLSRTPQHIPGVQVFDDLKELDQLETQKTIWIAGGGEIYTQMLSKCSELYLTRVHRTVEGDAFFPEFEDQFIFDTTLEKNKDFTIERWLRK</sequence>
<feature type="domain" description="DHFR" evidence="10">
    <location>
        <begin position="3"/>
        <end position="153"/>
    </location>
</feature>
<evidence type="ECO:0000256" key="2">
    <source>
        <dbReference type="ARBA" id="ARBA00009539"/>
    </source>
</evidence>
<comment type="catalytic activity">
    <reaction evidence="8">
        <text>(6S)-5,6,7,8-tetrahydrofolate + NADP(+) = 7,8-dihydrofolate + NADPH + H(+)</text>
        <dbReference type="Rhea" id="RHEA:15009"/>
        <dbReference type="ChEBI" id="CHEBI:15378"/>
        <dbReference type="ChEBI" id="CHEBI:57451"/>
        <dbReference type="ChEBI" id="CHEBI:57453"/>
        <dbReference type="ChEBI" id="CHEBI:57783"/>
        <dbReference type="ChEBI" id="CHEBI:58349"/>
        <dbReference type="EC" id="1.5.1.3"/>
    </reaction>
</comment>
<dbReference type="CDD" id="cd00209">
    <property type="entry name" value="DHFR"/>
    <property type="match status" value="1"/>
</dbReference>
<comment type="similarity">
    <text evidence="2 8 9">Belongs to the dihydrofolate reductase family.</text>
</comment>
<reference evidence="11 12" key="1">
    <citation type="submission" date="2023-04" db="EMBL/GenBank/DDBJ databases">
        <title>A novel bacteria isolated from coastal sediment.</title>
        <authorList>
            <person name="Liu X.-J."/>
            <person name="Du Z.-J."/>
        </authorList>
    </citation>
    <scope>NUCLEOTIDE SEQUENCE [LARGE SCALE GENOMIC DNA]</scope>
    <source>
        <strain evidence="11 12">SDUM461004</strain>
    </source>
</reference>
<dbReference type="Pfam" id="PF00186">
    <property type="entry name" value="DHFR_1"/>
    <property type="match status" value="1"/>
</dbReference>
<dbReference type="PROSITE" id="PS00075">
    <property type="entry name" value="DHFR_1"/>
    <property type="match status" value="1"/>
</dbReference>
<evidence type="ECO:0000256" key="3">
    <source>
        <dbReference type="ARBA" id="ARBA00012856"/>
    </source>
</evidence>
<dbReference type="PRINTS" id="PR00070">
    <property type="entry name" value="DHFR"/>
</dbReference>
<keyword evidence="4 8" id="KW-0554">One-carbon metabolism</keyword>
<dbReference type="PIRSF" id="PIRSF000194">
    <property type="entry name" value="DHFR"/>
    <property type="match status" value="1"/>
</dbReference>
<dbReference type="EMBL" id="JARXIC010000025">
    <property type="protein sequence ID" value="MDQ8195511.1"/>
    <property type="molecule type" value="Genomic_DNA"/>
</dbReference>
<dbReference type="SUPFAM" id="SSF53597">
    <property type="entry name" value="Dihydrofolate reductase-like"/>
    <property type="match status" value="1"/>
</dbReference>
<dbReference type="InterPro" id="IPR024072">
    <property type="entry name" value="DHFR-like_dom_sf"/>
</dbReference>
<dbReference type="InterPro" id="IPR017925">
    <property type="entry name" value="DHFR_CS"/>
</dbReference>
<evidence type="ECO:0000256" key="6">
    <source>
        <dbReference type="ARBA" id="ARBA00023002"/>
    </source>
</evidence>
<evidence type="ECO:0000256" key="4">
    <source>
        <dbReference type="ARBA" id="ARBA00022563"/>
    </source>
</evidence>
<evidence type="ECO:0000256" key="9">
    <source>
        <dbReference type="RuleBase" id="RU004474"/>
    </source>
</evidence>
<evidence type="ECO:0000256" key="8">
    <source>
        <dbReference type="PIRNR" id="PIRNR000194"/>
    </source>
</evidence>
<comment type="function">
    <text evidence="7 8">Key enzyme in folate metabolism. Catalyzes an essential reaction for de novo glycine and purine synthesis, and for DNA precursor synthesis.</text>
</comment>
<evidence type="ECO:0000313" key="12">
    <source>
        <dbReference type="Proteomes" id="UP001243717"/>
    </source>
</evidence>
<keyword evidence="12" id="KW-1185">Reference proteome</keyword>
<keyword evidence="5 8" id="KW-0521">NADP</keyword>
<dbReference type="GO" id="GO:0004146">
    <property type="term" value="F:dihydrofolate reductase activity"/>
    <property type="evidence" value="ECO:0007669"/>
    <property type="project" value="UniProtKB-EC"/>
</dbReference>
<comment type="pathway">
    <text evidence="1 8">Cofactor biosynthesis; tetrahydrofolate biosynthesis; 5,6,7,8-tetrahydrofolate from 7,8-dihydrofolate: step 1/1.</text>
</comment>
<evidence type="ECO:0000256" key="5">
    <source>
        <dbReference type="ARBA" id="ARBA00022857"/>
    </source>
</evidence>
<evidence type="ECO:0000313" key="11">
    <source>
        <dbReference type="EMBL" id="MDQ8195511.1"/>
    </source>
</evidence>
<name>A0ABU1AL29_9BACT</name>
<keyword evidence="6 8" id="KW-0560">Oxidoreductase</keyword>
<dbReference type="PANTHER" id="PTHR48069:SF3">
    <property type="entry name" value="DIHYDROFOLATE REDUCTASE"/>
    <property type="match status" value="1"/>
</dbReference>
<dbReference type="RefSeq" id="WP_308985961.1">
    <property type="nucleotide sequence ID" value="NZ_JARXIC010000025.1"/>
</dbReference>
<dbReference type="InterPro" id="IPR012259">
    <property type="entry name" value="DHFR"/>
</dbReference>
<protein>
    <recommendedName>
        <fullName evidence="3 8">Dihydrofolate reductase</fullName>
        <ecNumber evidence="3 8">1.5.1.3</ecNumber>
    </recommendedName>
</protein>
<proteinExistence type="inferred from homology"/>
<evidence type="ECO:0000259" key="10">
    <source>
        <dbReference type="PROSITE" id="PS51330"/>
    </source>
</evidence>
<dbReference type="Proteomes" id="UP001243717">
    <property type="component" value="Unassembled WGS sequence"/>
</dbReference>
<dbReference type="PROSITE" id="PS51330">
    <property type="entry name" value="DHFR_2"/>
    <property type="match status" value="1"/>
</dbReference>
<evidence type="ECO:0000256" key="7">
    <source>
        <dbReference type="ARBA" id="ARBA00025067"/>
    </source>
</evidence>
<accession>A0ABU1AL29</accession>
<dbReference type="EC" id="1.5.1.3" evidence="3 8"/>
<comment type="caution">
    <text evidence="11">The sequence shown here is derived from an EMBL/GenBank/DDBJ whole genome shotgun (WGS) entry which is preliminary data.</text>
</comment>
<evidence type="ECO:0000256" key="1">
    <source>
        <dbReference type="ARBA" id="ARBA00004903"/>
    </source>
</evidence>
<dbReference type="Gene3D" id="3.40.430.10">
    <property type="entry name" value="Dihydrofolate Reductase, subunit A"/>
    <property type="match status" value="1"/>
</dbReference>
<organism evidence="11 12">
    <name type="scientific">Thalassobacterium sedimentorum</name>
    <dbReference type="NCBI Taxonomy" id="3041258"/>
    <lineage>
        <taxon>Bacteria</taxon>
        <taxon>Pseudomonadati</taxon>
        <taxon>Verrucomicrobiota</taxon>
        <taxon>Opitutia</taxon>
        <taxon>Puniceicoccales</taxon>
        <taxon>Coraliomargaritaceae</taxon>
        <taxon>Thalassobacterium</taxon>
    </lineage>
</organism>
<dbReference type="PANTHER" id="PTHR48069">
    <property type="entry name" value="DIHYDROFOLATE REDUCTASE"/>
    <property type="match status" value="1"/>
</dbReference>